<evidence type="ECO:0000313" key="2">
    <source>
        <dbReference type="Proteomes" id="UP000004079"/>
    </source>
</evidence>
<gene>
    <name evidence="1" type="ORF">HMPREF0971_02977</name>
</gene>
<organism evidence="1 2">
    <name type="scientific">Segatella oris F0302</name>
    <dbReference type="NCBI Taxonomy" id="649760"/>
    <lineage>
        <taxon>Bacteria</taxon>
        <taxon>Pseudomonadati</taxon>
        <taxon>Bacteroidota</taxon>
        <taxon>Bacteroidia</taxon>
        <taxon>Bacteroidales</taxon>
        <taxon>Prevotellaceae</taxon>
        <taxon>Segatella</taxon>
    </lineage>
</organism>
<sequence length="39" mass="4698">MLIGHPFSYIAVSKVCGFVRVRNRRWRVAKWLLFSYALR</sequence>
<dbReference type="HOGENOM" id="CLU_3314772_0_0_10"/>
<evidence type="ECO:0000313" key="1">
    <source>
        <dbReference type="EMBL" id="EFB30720.1"/>
    </source>
</evidence>
<reference evidence="1 2" key="1">
    <citation type="submission" date="2009-11" db="EMBL/GenBank/DDBJ databases">
        <authorList>
            <person name="Weinstock G."/>
            <person name="Sodergren E."/>
            <person name="Clifton S."/>
            <person name="Fulton L."/>
            <person name="Fulton B."/>
            <person name="Courtney L."/>
            <person name="Fronick C."/>
            <person name="Harrison M."/>
            <person name="Strong C."/>
            <person name="Farmer C."/>
            <person name="Delahaunty K."/>
            <person name="Markovic C."/>
            <person name="Hall O."/>
            <person name="Minx P."/>
            <person name="Tomlinson C."/>
            <person name="Mitreva M."/>
            <person name="Nelson J."/>
            <person name="Hou S."/>
            <person name="Wollam A."/>
            <person name="Pepin K.H."/>
            <person name="Johnson M."/>
            <person name="Bhonagiri V."/>
            <person name="Nash W.E."/>
            <person name="Warren W."/>
            <person name="Chinwalla A."/>
            <person name="Mardis E.R."/>
            <person name="Wilson R.K."/>
        </authorList>
    </citation>
    <scope>NUCLEOTIDE SEQUENCE [LARGE SCALE GENOMIC DNA]</scope>
    <source>
        <strain evidence="1 2">F0302</strain>
    </source>
</reference>
<dbReference type="STRING" id="649760.HMPREF0971_02977"/>
<accession>D1QVK0</accession>
<name>D1QVK0_9BACT</name>
<proteinExistence type="predicted"/>
<dbReference type="Proteomes" id="UP000004079">
    <property type="component" value="Unassembled WGS sequence"/>
</dbReference>
<dbReference type="EMBL" id="ACUZ02000056">
    <property type="protein sequence ID" value="EFB30720.1"/>
    <property type="molecule type" value="Genomic_DNA"/>
</dbReference>
<dbReference type="AlphaFoldDB" id="D1QVK0"/>
<protein>
    <submittedName>
        <fullName evidence="1">Uncharacterized protein</fullName>
    </submittedName>
</protein>
<comment type="caution">
    <text evidence="1">The sequence shown here is derived from an EMBL/GenBank/DDBJ whole genome shotgun (WGS) entry which is preliminary data.</text>
</comment>